<dbReference type="RefSeq" id="WP_160597851.1">
    <property type="nucleotide sequence ID" value="NZ_WTYS01000001.1"/>
</dbReference>
<sequence>MQATYDVHFPIRLDLASGKPCNSQAWINTLFSMALNPILQCVLPWDSQKSRVVNISLTVYAPRRALGTPPARTIEGYAWTNIPP</sequence>
<comment type="caution">
    <text evidence="1">The sequence shown here is derived from an EMBL/GenBank/DDBJ whole genome shotgun (WGS) entry which is preliminary data.</text>
</comment>
<dbReference type="AlphaFoldDB" id="A0A6I4SNG1"/>
<dbReference type="EMBL" id="WTYS01000001">
    <property type="protein sequence ID" value="MXO56680.1"/>
    <property type="molecule type" value="Genomic_DNA"/>
</dbReference>
<gene>
    <name evidence="1" type="ORF">GRI36_07265</name>
</gene>
<reference evidence="1 2" key="1">
    <citation type="submission" date="2019-12" db="EMBL/GenBank/DDBJ databases">
        <title>Genomic-based taxomic classification of the family Erythrobacteraceae.</title>
        <authorList>
            <person name="Xu L."/>
        </authorList>
    </citation>
    <scope>NUCLEOTIDE SEQUENCE [LARGE SCALE GENOMIC DNA]</scope>
    <source>
        <strain evidence="1 2">JCM 17802</strain>
    </source>
</reference>
<organism evidence="1 2">
    <name type="scientific">Pontixanthobacter gangjinensis</name>
    <dbReference type="NCBI Taxonomy" id="1028742"/>
    <lineage>
        <taxon>Bacteria</taxon>
        <taxon>Pseudomonadati</taxon>
        <taxon>Pseudomonadota</taxon>
        <taxon>Alphaproteobacteria</taxon>
        <taxon>Sphingomonadales</taxon>
        <taxon>Erythrobacteraceae</taxon>
        <taxon>Pontixanthobacter</taxon>
    </lineage>
</organism>
<proteinExistence type="predicted"/>
<keyword evidence="2" id="KW-1185">Reference proteome</keyword>
<evidence type="ECO:0000313" key="1">
    <source>
        <dbReference type="EMBL" id="MXO56680.1"/>
    </source>
</evidence>
<name>A0A6I4SNG1_9SPHN</name>
<evidence type="ECO:0000313" key="2">
    <source>
        <dbReference type="Proteomes" id="UP000468943"/>
    </source>
</evidence>
<dbReference type="Proteomes" id="UP000468943">
    <property type="component" value="Unassembled WGS sequence"/>
</dbReference>
<protein>
    <submittedName>
        <fullName evidence="1">Uncharacterized protein</fullName>
    </submittedName>
</protein>
<accession>A0A6I4SNG1</accession>